<accession>A0ABR3FR39</accession>
<proteinExistence type="predicted"/>
<feature type="region of interest" description="Disordered" evidence="1">
    <location>
        <begin position="191"/>
        <end position="247"/>
    </location>
</feature>
<evidence type="ECO:0000313" key="3">
    <source>
        <dbReference type="Proteomes" id="UP001465976"/>
    </source>
</evidence>
<feature type="compositionally biased region" description="Basic and acidic residues" evidence="1">
    <location>
        <begin position="278"/>
        <end position="289"/>
    </location>
</feature>
<feature type="compositionally biased region" description="Basic and acidic residues" evidence="1">
    <location>
        <begin position="332"/>
        <end position="354"/>
    </location>
</feature>
<comment type="caution">
    <text evidence="2">The sequence shown here is derived from an EMBL/GenBank/DDBJ whole genome shotgun (WGS) entry which is preliminary data.</text>
</comment>
<gene>
    <name evidence="2" type="ORF">V5O48_004230</name>
</gene>
<evidence type="ECO:0000313" key="2">
    <source>
        <dbReference type="EMBL" id="KAL0577736.1"/>
    </source>
</evidence>
<feature type="compositionally biased region" description="Low complexity" evidence="1">
    <location>
        <begin position="261"/>
        <end position="271"/>
    </location>
</feature>
<protein>
    <submittedName>
        <fullName evidence="2">Uncharacterized protein</fullName>
    </submittedName>
</protein>
<feature type="compositionally biased region" description="Basic residues" evidence="1">
    <location>
        <begin position="355"/>
        <end position="364"/>
    </location>
</feature>
<feature type="compositionally biased region" description="Basic and acidic residues" evidence="1">
    <location>
        <begin position="296"/>
        <end position="305"/>
    </location>
</feature>
<feature type="compositionally biased region" description="Polar residues" evidence="1">
    <location>
        <begin position="34"/>
        <end position="47"/>
    </location>
</feature>
<dbReference type="EMBL" id="JBAHYK010000140">
    <property type="protein sequence ID" value="KAL0577736.1"/>
    <property type="molecule type" value="Genomic_DNA"/>
</dbReference>
<evidence type="ECO:0000256" key="1">
    <source>
        <dbReference type="SAM" id="MobiDB-lite"/>
    </source>
</evidence>
<sequence>MLGIGAAQSKDPNGIAWKQNKDFENLLKRLNADTEANQPQNTESSAHNEADEEEVDEKKAKKEKKKRKREEEKEEKKKRRKTIEEEETNDDTPIPVAPIESKQNSAPVVPRHRAHRARHIAAKSFASKSAAAISEILGIASASSSSTTTAVPTPSGTLTPIEPEQTLENLTTSTKSVSDYFKERLLAKLGKSTPLRDVSTMDTDEPRGGLGTSDYGNLESDDDDRLPRGGLGASRVQIDTSSLATSSQITTSKFASMFASFTPATTSTAPQPEEETQPTEKEKRKAEKKKEKRRRKELEEEKRDKEEEEDKDALDDQAHIAKEEKKRRKEERRKAKEDAKAQDQTVEKQEAKEEKKRKKERKERRKTENEES</sequence>
<feature type="region of interest" description="Disordered" evidence="1">
    <location>
        <begin position="28"/>
        <end position="116"/>
    </location>
</feature>
<dbReference type="Proteomes" id="UP001465976">
    <property type="component" value="Unassembled WGS sequence"/>
</dbReference>
<feature type="compositionally biased region" description="Polar residues" evidence="1">
    <location>
        <begin position="237"/>
        <end position="247"/>
    </location>
</feature>
<feature type="compositionally biased region" description="Low complexity" evidence="1">
    <location>
        <begin position="142"/>
        <end position="159"/>
    </location>
</feature>
<reference evidence="2 3" key="1">
    <citation type="submission" date="2024-02" db="EMBL/GenBank/DDBJ databases">
        <title>A draft genome for the cacao thread blight pathogen Marasmius crinis-equi.</title>
        <authorList>
            <person name="Cohen S.P."/>
            <person name="Baruah I.K."/>
            <person name="Amoako-Attah I."/>
            <person name="Bukari Y."/>
            <person name="Meinhardt L.W."/>
            <person name="Bailey B.A."/>
        </authorList>
    </citation>
    <scope>NUCLEOTIDE SEQUENCE [LARGE SCALE GENOMIC DNA]</scope>
    <source>
        <strain evidence="2 3">GH-76</strain>
    </source>
</reference>
<feature type="region of interest" description="Disordered" evidence="1">
    <location>
        <begin position="261"/>
        <end position="372"/>
    </location>
</feature>
<feature type="region of interest" description="Disordered" evidence="1">
    <location>
        <begin position="142"/>
        <end position="161"/>
    </location>
</feature>
<name>A0ABR3FR39_9AGAR</name>
<organism evidence="2 3">
    <name type="scientific">Marasmius crinis-equi</name>
    <dbReference type="NCBI Taxonomy" id="585013"/>
    <lineage>
        <taxon>Eukaryota</taxon>
        <taxon>Fungi</taxon>
        <taxon>Dikarya</taxon>
        <taxon>Basidiomycota</taxon>
        <taxon>Agaricomycotina</taxon>
        <taxon>Agaricomycetes</taxon>
        <taxon>Agaricomycetidae</taxon>
        <taxon>Agaricales</taxon>
        <taxon>Marasmiineae</taxon>
        <taxon>Marasmiaceae</taxon>
        <taxon>Marasmius</taxon>
    </lineage>
</organism>
<keyword evidence="3" id="KW-1185">Reference proteome</keyword>
<feature type="compositionally biased region" description="Basic and acidic residues" evidence="1">
    <location>
        <begin position="314"/>
        <end position="324"/>
    </location>
</feature>